<dbReference type="InterPro" id="IPR012341">
    <property type="entry name" value="6hp_glycosidase-like_sf"/>
</dbReference>
<feature type="active site" evidence="9">
    <location>
        <position position="433"/>
    </location>
</feature>
<feature type="domain" description="CBM3" evidence="11">
    <location>
        <begin position="474"/>
        <end position="636"/>
    </location>
</feature>
<dbReference type="InterPro" id="IPR033126">
    <property type="entry name" value="Glyco_hydro_9_Asp/Glu_AS"/>
</dbReference>
<evidence type="ECO:0000256" key="9">
    <source>
        <dbReference type="PROSITE-ProRule" id="PRU10060"/>
    </source>
</evidence>
<dbReference type="Pfam" id="PF00759">
    <property type="entry name" value="Glyco_hydro_9"/>
    <property type="match status" value="1"/>
</dbReference>
<gene>
    <name evidence="12" type="ORF">TDUB1175_LOCUS1255</name>
</gene>
<evidence type="ECO:0000256" key="4">
    <source>
        <dbReference type="ARBA" id="ARBA00023001"/>
    </source>
</evidence>
<evidence type="ECO:0000256" key="7">
    <source>
        <dbReference type="ARBA" id="ARBA00023326"/>
    </source>
</evidence>
<dbReference type="SUPFAM" id="SSF48208">
    <property type="entry name" value="Six-hairpin glycosidases"/>
    <property type="match status" value="1"/>
</dbReference>
<name>A0A7R9VEF4_9STRA</name>
<evidence type="ECO:0000256" key="8">
    <source>
        <dbReference type="PROSITE-ProRule" id="PRU10059"/>
    </source>
</evidence>
<evidence type="ECO:0000313" key="12">
    <source>
        <dbReference type="EMBL" id="CAD8292953.1"/>
    </source>
</evidence>
<evidence type="ECO:0000256" key="10">
    <source>
        <dbReference type="RuleBase" id="RU361166"/>
    </source>
</evidence>
<protein>
    <recommendedName>
        <fullName evidence="10">Endoglucanase</fullName>
        <ecNumber evidence="10">3.2.1.4</ecNumber>
    </recommendedName>
</protein>
<dbReference type="InterPro" id="IPR001701">
    <property type="entry name" value="Glyco_hydro_9"/>
</dbReference>
<dbReference type="SMART" id="SM01067">
    <property type="entry name" value="CBM_3"/>
    <property type="match status" value="1"/>
</dbReference>
<dbReference type="Gene3D" id="2.60.40.710">
    <property type="entry name" value="Endoglucanase-like"/>
    <property type="match status" value="1"/>
</dbReference>
<keyword evidence="5 8" id="KW-0119">Carbohydrate metabolism</keyword>
<sequence length="723" mass="78275">MMASLFPMATGAAYNYAEVMQKALFFYRAQESGTLPSDHPVIWRGDSGISDGKDVNLDLTGGMYDAGDHVKFGLPLASTVSVLAWAVYEFGDALPAELLNEILDIIKWNIDYFVKAHPAPNVFYYQVGNGNADHAFWGSAEVLEEVMTRPSYKVDAGNPGSTVAAGTALSFALASIIFETRDPPYAQTCLNHAEELFDFAYNTKSDAGYREATGFYNSFSGFWDEISAAAAWLYVKTEDPIYLTKAIEGTSYWGKACRNCPEWDYKWTHSWDDKHYMAQIVLARKTLNPVYKESVERNLNYWLPGGGITYSSGGQAHLDQWGSLRYSSNAAFLALIWANDGLCSQSQVKKYKDFAESQINYALGDNPRSSSYVVGFGNNPPKNPHHRTAHGAWFNDIKSPVDNQHVLFGALVGGPKSADDSYVDDRTDYVMNEVACDYNAGFFGALAGLYLEFPGSAGSILANFPSNYFVPEQNRDPEYFVRAIVGSSSGTGYSIVTQTSNRSAWPAKVLSGMHFRFFFSIAEVIGQGKSIGDFSFSTGTNEGGTLNGPFLYDAGSHTYYLEVSFATAIYPAGRTECERRFEFSINGPAGFDPSNDWSYTGLGSGFTYEPVDYSGLTSNIPVYDGSGVLLHGSEPLVCSAICGNGVLDSCELCDGSELGGMTCSGLGYADGTLSCDGSCQFDVSGCSSACVDPNKGVPCTGTTNCCSGVGNCSKGKPANRACQ</sequence>
<proteinExistence type="inferred from homology"/>
<dbReference type="PANTHER" id="PTHR22298">
    <property type="entry name" value="ENDO-1,4-BETA-GLUCANASE"/>
    <property type="match status" value="1"/>
</dbReference>
<dbReference type="GO" id="GO:0008810">
    <property type="term" value="F:cellulase activity"/>
    <property type="evidence" value="ECO:0007669"/>
    <property type="project" value="UniProtKB-EC"/>
</dbReference>
<comment type="catalytic activity">
    <reaction evidence="1 10">
        <text>Endohydrolysis of (1-&gt;4)-beta-D-glucosidic linkages in cellulose, lichenin and cereal beta-D-glucans.</text>
        <dbReference type="EC" id="3.2.1.4"/>
    </reaction>
</comment>
<evidence type="ECO:0000256" key="5">
    <source>
        <dbReference type="ARBA" id="ARBA00023277"/>
    </source>
</evidence>
<comment type="similarity">
    <text evidence="2 8 10">Belongs to the glycosyl hydrolase 9 (cellulase E) family.</text>
</comment>
<feature type="active site" evidence="9">
    <location>
        <position position="424"/>
    </location>
</feature>
<dbReference type="AlphaFoldDB" id="A0A7R9VEF4"/>
<keyword evidence="6 8" id="KW-0326">Glycosidase</keyword>
<accession>A0A7R9VEF4</accession>
<keyword evidence="4 10" id="KW-0136">Cellulose degradation</keyword>
<dbReference type="InterPro" id="IPR008928">
    <property type="entry name" value="6-hairpin_glycosidase_sf"/>
</dbReference>
<dbReference type="PROSITE" id="PS00698">
    <property type="entry name" value="GH9_3"/>
    <property type="match status" value="1"/>
</dbReference>
<dbReference type="GO" id="GO:0030245">
    <property type="term" value="P:cellulose catabolic process"/>
    <property type="evidence" value="ECO:0007669"/>
    <property type="project" value="UniProtKB-KW"/>
</dbReference>
<dbReference type="InterPro" id="IPR001956">
    <property type="entry name" value="CBM3"/>
</dbReference>
<evidence type="ECO:0000256" key="1">
    <source>
        <dbReference type="ARBA" id="ARBA00000966"/>
    </source>
</evidence>
<organism evidence="12">
    <name type="scientific">Pseudictyota dubia</name>
    <dbReference type="NCBI Taxonomy" id="2749911"/>
    <lineage>
        <taxon>Eukaryota</taxon>
        <taxon>Sar</taxon>
        <taxon>Stramenopiles</taxon>
        <taxon>Ochrophyta</taxon>
        <taxon>Bacillariophyta</taxon>
        <taxon>Mediophyceae</taxon>
        <taxon>Biddulphiophycidae</taxon>
        <taxon>Eupodiscales</taxon>
        <taxon>Odontellaceae</taxon>
        <taxon>Pseudictyota</taxon>
    </lineage>
</organism>
<dbReference type="InterPro" id="IPR018221">
    <property type="entry name" value="Glyco_hydro_9_His_AS"/>
</dbReference>
<dbReference type="EMBL" id="HBED01002539">
    <property type="protein sequence ID" value="CAD8292953.1"/>
    <property type="molecule type" value="Transcribed_RNA"/>
</dbReference>
<dbReference type="PROSITE" id="PS00592">
    <property type="entry name" value="GH9_2"/>
    <property type="match status" value="1"/>
</dbReference>
<reference evidence="12" key="1">
    <citation type="submission" date="2021-01" db="EMBL/GenBank/DDBJ databases">
        <authorList>
            <person name="Corre E."/>
            <person name="Pelletier E."/>
            <person name="Niang G."/>
            <person name="Scheremetjew M."/>
            <person name="Finn R."/>
            <person name="Kale V."/>
            <person name="Holt S."/>
            <person name="Cochrane G."/>
            <person name="Meng A."/>
            <person name="Brown T."/>
            <person name="Cohen L."/>
        </authorList>
    </citation>
    <scope>NUCLEOTIDE SEQUENCE</scope>
    <source>
        <strain evidence="12">CCMP147</strain>
    </source>
</reference>
<feature type="active site" evidence="8">
    <location>
        <position position="385"/>
    </location>
</feature>
<dbReference type="Gene3D" id="1.50.10.10">
    <property type="match status" value="1"/>
</dbReference>
<keyword evidence="7 8" id="KW-0624">Polysaccharide degradation</keyword>
<evidence type="ECO:0000256" key="3">
    <source>
        <dbReference type="ARBA" id="ARBA00022801"/>
    </source>
</evidence>
<evidence type="ECO:0000259" key="11">
    <source>
        <dbReference type="PROSITE" id="PS51172"/>
    </source>
</evidence>
<keyword evidence="3 8" id="KW-0378">Hydrolase</keyword>
<dbReference type="InterPro" id="IPR036966">
    <property type="entry name" value="CBM3_sf"/>
</dbReference>
<dbReference type="InterPro" id="IPR008965">
    <property type="entry name" value="CBM2/CBM3_carb-bd_dom_sf"/>
</dbReference>
<dbReference type="GO" id="GO:0030248">
    <property type="term" value="F:cellulose binding"/>
    <property type="evidence" value="ECO:0007669"/>
    <property type="project" value="InterPro"/>
</dbReference>
<dbReference type="SUPFAM" id="SSF49384">
    <property type="entry name" value="Carbohydrate-binding domain"/>
    <property type="match status" value="1"/>
</dbReference>
<dbReference type="PROSITE" id="PS51172">
    <property type="entry name" value="CBM3"/>
    <property type="match status" value="1"/>
</dbReference>
<evidence type="ECO:0000256" key="2">
    <source>
        <dbReference type="ARBA" id="ARBA00007072"/>
    </source>
</evidence>
<evidence type="ECO:0000256" key="6">
    <source>
        <dbReference type="ARBA" id="ARBA00023295"/>
    </source>
</evidence>
<dbReference type="EC" id="3.2.1.4" evidence="10"/>